<keyword evidence="2" id="KW-1185">Reference proteome</keyword>
<sequence>MACTEEETRSREMHFLYLENYFHVPSKNLGHQRIKRPESVKGILQLGNYFPTHPFERTLANEKKRNKDA</sequence>
<evidence type="ECO:0000313" key="1">
    <source>
        <dbReference type="EMBL" id="KAG8196944.1"/>
    </source>
</evidence>
<reference evidence="1 2" key="1">
    <citation type="journal article" date="2022" name="Nat. Ecol. Evol.">
        <title>A masculinizing supergene underlies an exaggerated male reproductive morph in a spider.</title>
        <authorList>
            <person name="Hendrickx F."/>
            <person name="De Corte Z."/>
            <person name="Sonet G."/>
            <person name="Van Belleghem S.M."/>
            <person name="Kostlbacher S."/>
            <person name="Vangestel C."/>
        </authorList>
    </citation>
    <scope>NUCLEOTIDE SEQUENCE [LARGE SCALE GENOMIC DNA]</scope>
    <source>
        <strain evidence="1">W744_W776</strain>
    </source>
</reference>
<protein>
    <submittedName>
        <fullName evidence="1">Uncharacterized protein</fullName>
    </submittedName>
</protein>
<dbReference type="Proteomes" id="UP000827092">
    <property type="component" value="Unassembled WGS sequence"/>
</dbReference>
<proteinExistence type="predicted"/>
<accession>A0AAV6VLZ0</accession>
<comment type="caution">
    <text evidence="1">The sequence shown here is derived from an EMBL/GenBank/DDBJ whole genome shotgun (WGS) entry which is preliminary data.</text>
</comment>
<dbReference type="EMBL" id="JAFNEN010000062">
    <property type="protein sequence ID" value="KAG8196944.1"/>
    <property type="molecule type" value="Genomic_DNA"/>
</dbReference>
<name>A0AAV6VLZ0_9ARAC</name>
<organism evidence="1 2">
    <name type="scientific">Oedothorax gibbosus</name>
    <dbReference type="NCBI Taxonomy" id="931172"/>
    <lineage>
        <taxon>Eukaryota</taxon>
        <taxon>Metazoa</taxon>
        <taxon>Ecdysozoa</taxon>
        <taxon>Arthropoda</taxon>
        <taxon>Chelicerata</taxon>
        <taxon>Arachnida</taxon>
        <taxon>Araneae</taxon>
        <taxon>Araneomorphae</taxon>
        <taxon>Entelegynae</taxon>
        <taxon>Araneoidea</taxon>
        <taxon>Linyphiidae</taxon>
        <taxon>Erigoninae</taxon>
        <taxon>Oedothorax</taxon>
    </lineage>
</organism>
<evidence type="ECO:0000313" key="2">
    <source>
        <dbReference type="Proteomes" id="UP000827092"/>
    </source>
</evidence>
<dbReference type="AlphaFoldDB" id="A0AAV6VLZ0"/>
<gene>
    <name evidence="1" type="ORF">JTE90_009003</name>
</gene>